<sequence>MYDLLLLKLWIVRLIGCHFSSAIEERMLLSSGGFVLTIVCSFIDIALNCWSLPADHFLLEPV</sequence>
<reference evidence="1 2" key="1">
    <citation type="journal article" date="2007" name="PLoS Genet.">
        <title>Patterns and implications of gene gain and loss in the evolution of Prochlorococcus.</title>
        <authorList>
            <person name="Kettler G.C."/>
            <person name="Martiny A.C."/>
            <person name="Huang K."/>
            <person name="Zucker J."/>
            <person name="Coleman M.L."/>
            <person name="Rodrigue S."/>
            <person name="Chen F."/>
            <person name="Lapidus A."/>
            <person name="Ferriera S."/>
            <person name="Johnson J."/>
            <person name="Steglich C."/>
            <person name="Church G.M."/>
            <person name="Richardson P."/>
            <person name="Chisholm S.W."/>
        </authorList>
    </citation>
    <scope>NUCLEOTIDE SEQUENCE [LARGE SCALE GENOMIC DNA]</scope>
    <source>
        <strain evidence="1 2">MIT 9303</strain>
    </source>
</reference>
<dbReference type="Proteomes" id="UP000002274">
    <property type="component" value="Chromosome"/>
</dbReference>
<protein>
    <submittedName>
        <fullName evidence="1">Uncharacterized protein</fullName>
    </submittedName>
</protein>
<dbReference type="HOGENOM" id="CLU_2900599_0_0_3"/>
<name>A2C6S2_PROM3</name>
<accession>A2C6S2</accession>
<dbReference type="EMBL" id="CP000554">
    <property type="protein sequence ID" value="ABM77182.1"/>
    <property type="molecule type" value="Genomic_DNA"/>
</dbReference>
<evidence type="ECO:0000313" key="2">
    <source>
        <dbReference type="Proteomes" id="UP000002274"/>
    </source>
</evidence>
<evidence type="ECO:0000313" key="1">
    <source>
        <dbReference type="EMBL" id="ABM77182.1"/>
    </source>
</evidence>
<dbReference type="STRING" id="59922.P9303_04301"/>
<dbReference type="KEGG" id="pmf:P9303_04301"/>
<organism evidence="1 2">
    <name type="scientific">Prochlorococcus marinus (strain MIT 9303)</name>
    <dbReference type="NCBI Taxonomy" id="59922"/>
    <lineage>
        <taxon>Bacteria</taxon>
        <taxon>Bacillati</taxon>
        <taxon>Cyanobacteriota</taxon>
        <taxon>Cyanophyceae</taxon>
        <taxon>Synechococcales</taxon>
        <taxon>Prochlorococcaceae</taxon>
        <taxon>Prochlorococcus</taxon>
    </lineage>
</organism>
<proteinExistence type="predicted"/>
<gene>
    <name evidence="1" type="ordered locus">P9303_04301</name>
</gene>
<dbReference type="AlphaFoldDB" id="A2C6S2"/>